<dbReference type="PANTHER" id="PTHR43000">
    <property type="entry name" value="DTDP-D-GLUCOSE 4,6-DEHYDRATASE-RELATED"/>
    <property type="match status" value="1"/>
</dbReference>
<dbReference type="Pfam" id="PF01370">
    <property type="entry name" value="Epimerase"/>
    <property type="match status" value="1"/>
</dbReference>
<feature type="domain" description="NAD-dependent epimerase/dehydratase" evidence="2">
    <location>
        <begin position="5"/>
        <end position="235"/>
    </location>
</feature>
<gene>
    <name evidence="3" type="ORF">N7Z68_04300</name>
</gene>
<accession>A0ABT5VAW8</accession>
<dbReference type="SUPFAM" id="SSF51735">
    <property type="entry name" value="NAD(P)-binding Rossmann-fold domains"/>
    <property type="match status" value="1"/>
</dbReference>
<evidence type="ECO:0000256" key="1">
    <source>
        <dbReference type="ARBA" id="ARBA00007637"/>
    </source>
</evidence>
<keyword evidence="4" id="KW-1185">Reference proteome</keyword>
<dbReference type="Proteomes" id="UP001148125">
    <property type="component" value="Unassembled WGS sequence"/>
</dbReference>
<evidence type="ECO:0000313" key="4">
    <source>
        <dbReference type="Proteomes" id="UP001148125"/>
    </source>
</evidence>
<reference evidence="3" key="1">
    <citation type="submission" date="2024-05" db="EMBL/GenBank/DDBJ databases">
        <title>Alkalihalobacillus sp. strain MEB203 novel alkaliphilic bacterium from Lonar Lake, India.</title>
        <authorList>
            <person name="Joshi A."/>
            <person name="Thite S."/>
            <person name="Mengade P."/>
        </authorList>
    </citation>
    <scope>NUCLEOTIDE SEQUENCE</scope>
    <source>
        <strain evidence="3">MEB 203</strain>
    </source>
</reference>
<sequence length="304" mass="34790">MKKAIVTGALGFIGVHLCSRLIEEGIEVFGIDSLINDTQQRQGEERLLHIGRNSLFHYIQQPIEAVDFASMLEEDTVVFHLAASTQTDHQWNRLRETIYHNVEATQHLIKAVTGKGRIVYSSTVQVYGERTGMITERTPSNPINPYGLTKMAGESLLIQESKKSDLDVVIVRLPTVYGPLQREDMTFHQLLEAKIQNKPFPEIVDRSTYDILYIEDVVEGLLLAGRTKFVNEVYNFSSGKKRQWFKGKEMITGIKDKGWKNAREEVFISNQKSLDKLGFNPCTTVEEGIKKQEEYLKKRLNRKQ</sequence>
<dbReference type="RefSeq" id="WP_275117225.1">
    <property type="nucleotide sequence ID" value="NZ_JAOTPO010000002.1"/>
</dbReference>
<organism evidence="3 4">
    <name type="scientific">Alkalihalobacterium chitinilyticum</name>
    <dbReference type="NCBI Taxonomy" id="2980103"/>
    <lineage>
        <taxon>Bacteria</taxon>
        <taxon>Bacillati</taxon>
        <taxon>Bacillota</taxon>
        <taxon>Bacilli</taxon>
        <taxon>Bacillales</taxon>
        <taxon>Bacillaceae</taxon>
        <taxon>Alkalihalobacterium</taxon>
    </lineage>
</organism>
<comment type="caution">
    <text evidence="3">The sequence shown here is derived from an EMBL/GenBank/DDBJ whole genome shotgun (WGS) entry which is preliminary data.</text>
</comment>
<name>A0ABT5VAW8_9BACI</name>
<proteinExistence type="inferred from homology"/>
<evidence type="ECO:0000313" key="3">
    <source>
        <dbReference type="EMBL" id="MDE5412596.1"/>
    </source>
</evidence>
<dbReference type="InterPro" id="IPR001509">
    <property type="entry name" value="Epimerase_deHydtase"/>
</dbReference>
<dbReference type="InterPro" id="IPR036291">
    <property type="entry name" value="NAD(P)-bd_dom_sf"/>
</dbReference>
<dbReference type="EMBL" id="JAOTPO010000002">
    <property type="protein sequence ID" value="MDE5412596.1"/>
    <property type="molecule type" value="Genomic_DNA"/>
</dbReference>
<evidence type="ECO:0000259" key="2">
    <source>
        <dbReference type="Pfam" id="PF01370"/>
    </source>
</evidence>
<protein>
    <submittedName>
        <fullName evidence="3">NAD(P)-dependent oxidoreductase</fullName>
    </submittedName>
</protein>
<comment type="similarity">
    <text evidence="1">Belongs to the NAD(P)-dependent epimerase/dehydratase family.</text>
</comment>
<dbReference type="Gene3D" id="3.40.50.720">
    <property type="entry name" value="NAD(P)-binding Rossmann-like Domain"/>
    <property type="match status" value="1"/>
</dbReference>